<dbReference type="Pfam" id="PF23406">
    <property type="entry name" value="ZNF380_CC"/>
    <property type="match status" value="1"/>
</dbReference>
<evidence type="ECO:0000313" key="11">
    <source>
        <dbReference type="Proteomes" id="UP000230423"/>
    </source>
</evidence>
<keyword evidence="5" id="KW-0862">Zinc</keyword>
<gene>
    <name evidence="10" type="ORF">TELCIR_23203</name>
</gene>
<dbReference type="EMBL" id="KZ386232">
    <property type="protein sequence ID" value="PIO55411.1"/>
    <property type="molecule type" value="Genomic_DNA"/>
</dbReference>
<protein>
    <recommendedName>
        <fullName evidence="9">ZNF380 coiled-coil domain-containing protein</fullName>
    </recommendedName>
</protein>
<dbReference type="GO" id="GO:0044773">
    <property type="term" value="P:mitotic DNA damage checkpoint signaling"/>
    <property type="evidence" value="ECO:0007669"/>
    <property type="project" value="TreeGrafter"/>
</dbReference>
<feature type="coiled-coil region" evidence="7">
    <location>
        <begin position="67"/>
        <end position="121"/>
    </location>
</feature>
<evidence type="ECO:0000256" key="8">
    <source>
        <dbReference type="SAM" id="SignalP"/>
    </source>
</evidence>
<reference evidence="10 11" key="1">
    <citation type="submission" date="2015-09" db="EMBL/GenBank/DDBJ databases">
        <title>Draft genome of the parasitic nematode Teladorsagia circumcincta isolate WARC Sus (inbred).</title>
        <authorList>
            <person name="Mitreva M."/>
        </authorList>
    </citation>
    <scope>NUCLEOTIDE SEQUENCE [LARGE SCALE GENOMIC DNA]</scope>
    <source>
        <strain evidence="10 11">S</strain>
    </source>
</reference>
<keyword evidence="11" id="KW-1185">Reference proteome</keyword>
<dbReference type="GO" id="GO:0033314">
    <property type="term" value="P:mitotic DNA replication checkpoint signaling"/>
    <property type="evidence" value="ECO:0007669"/>
    <property type="project" value="TreeGrafter"/>
</dbReference>
<accession>A0A2G9TBR7</accession>
<keyword evidence="3" id="KW-0479">Metal-binding</keyword>
<organism evidence="10 11">
    <name type="scientific">Teladorsagia circumcincta</name>
    <name type="common">Brown stomach worm</name>
    <name type="synonym">Ostertagia circumcincta</name>
    <dbReference type="NCBI Taxonomy" id="45464"/>
    <lineage>
        <taxon>Eukaryota</taxon>
        <taxon>Metazoa</taxon>
        <taxon>Ecdysozoa</taxon>
        <taxon>Nematoda</taxon>
        <taxon>Chromadorea</taxon>
        <taxon>Rhabditida</taxon>
        <taxon>Rhabditina</taxon>
        <taxon>Rhabditomorpha</taxon>
        <taxon>Strongyloidea</taxon>
        <taxon>Trichostrongylidae</taxon>
        <taxon>Teladorsagia</taxon>
    </lineage>
</organism>
<evidence type="ECO:0000256" key="7">
    <source>
        <dbReference type="SAM" id="Coils"/>
    </source>
</evidence>
<dbReference type="PANTHER" id="PTHR13278">
    <property type="entry name" value="ZINC FINGER PROTEIN 830"/>
    <property type="match status" value="1"/>
</dbReference>
<keyword evidence="8" id="KW-0732">Signal</keyword>
<sequence>MPSFHSLLLASCLLSLAVKFLYSIQTPWQKAKDDEAALLRERKGIIEGVPQGFFDDKRKDGMVRETIVNEAHMNEEYERLMRELTEKNVEDEAKAEEEEERDALLRDLANADEQMEKWMRLNAMEKLKEARLQEVAFQFQFGRIFDSPIMWTSYGFLTADIHVFIRFDKGNF</sequence>
<evidence type="ECO:0000256" key="6">
    <source>
        <dbReference type="ARBA" id="ARBA00023242"/>
    </source>
</evidence>
<dbReference type="GO" id="GO:0003676">
    <property type="term" value="F:nucleic acid binding"/>
    <property type="evidence" value="ECO:0007669"/>
    <property type="project" value="InterPro"/>
</dbReference>
<dbReference type="GO" id="GO:0008270">
    <property type="term" value="F:zinc ion binding"/>
    <property type="evidence" value="ECO:0007669"/>
    <property type="project" value="UniProtKB-KW"/>
</dbReference>
<evidence type="ECO:0000256" key="1">
    <source>
        <dbReference type="ARBA" id="ARBA00004324"/>
    </source>
</evidence>
<proteinExistence type="predicted"/>
<dbReference type="AlphaFoldDB" id="A0A2G9TBR7"/>
<feature type="chain" id="PRO_5013923717" description="ZNF380 coiled-coil domain-containing protein" evidence="8">
    <location>
        <begin position="24"/>
        <end position="172"/>
    </location>
</feature>
<dbReference type="Proteomes" id="UP000230423">
    <property type="component" value="Unassembled WGS sequence"/>
</dbReference>
<keyword evidence="6" id="KW-0539">Nucleus</keyword>
<feature type="domain" description="ZNF380 coiled-coil" evidence="9">
    <location>
        <begin position="49"/>
        <end position="129"/>
    </location>
</feature>
<keyword evidence="7" id="KW-0175">Coiled coil</keyword>
<dbReference type="GO" id="GO:0005681">
    <property type="term" value="C:spliceosomal complex"/>
    <property type="evidence" value="ECO:0007669"/>
    <property type="project" value="InterPro"/>
</dbReference>
<evidence type="ECO:0000256" key="2">
    <source>
        <dbReference type="ARBA" id="ARBA00022473"/>
    </source>
</evidence>
<evidence type="ECO:0000256" key="5">
    <source>
        <dbReference type="ARBA" id="ARBA00022833"/>
    </source>
</evidence>
<dbReference type="GO" id="GO:0033260">
    <property type="term" value="P:nuclear DNA replication"/>
    <property type="evidence" value="ECO:0007669"/>
    <property type="project" value="TreeGrafter"/>
</dbReference>
<dbReference type="InterPro" id="IPR040050">
    <property type="entry name" value="ZNF830-like"/>
</dbReference>
<feature type="signal peptide" evidence="8">
    <location>
        <begin position="1"/>
        <end position="23"/>
    </location>
</feature>
<name>A0A2G9TBR7_TELCI</name>
<dbReference type="InterPro" id="IPR059039">
    <property type="entry name" value="ZNF380_CC"/>
</dbReference>
<keyword evidence="4" id="KW-0863">Zinc-finger</keyword>
<evidence type="ECO:0000259" key="9">
    <source>
        <dbReference type="Pfam" id="PF23406"/>
    </source>
</evidence>
<evidence type="ECO:0000313" key="10">
    <source>
        <dbReference type="EMBL" id="PIO55411.1"/>
    </source>
</evidence>
<dbReference type="OrthoDB" id="77607at2759"/>
<evidence type="ECO:0000256" key="4">
    <source>
        <dbReference type="ARBA" id="ARBA00022771"/>
    </source>
</evidence>
<comment type="subcellular location">
    <subcellularLocation>
        <location evidence="1">Nucleus speckle</location>
    </subcellularLocation>
</comment>
<evidence type="ECO:0000256" key="3">
    <source>
        <dbReference type="ARBA" id="ARBA00022723"/>
    </source>
</evidence>
<keyword evidence="2" id="KW-0217">Developmental protein</keyword>
<dbReference type="PANTHER" id="PTHR13278:SF0">
    <property type="entry name" value="ZINC FINGER PROTEIN 830"/>
    <property type="match status" value="1"/>
</dbReference>